<proteinExistence type="predicted"/>
<sequence length="82" mass="9334">MAEMIGNFILVTTVTRLHSIAIGHPFKLHFVFANTRLVENWNIVSEEKNINEYEISYSSFINEYDSIAEEDGSSYDQENGGS</sequence>
<name>A0AA88IJK6_ARTSF</name>
<dbReference type="EMBL" id="JAVRJZ010000005">
    <property type="protein sequence ID" value="KAK2722902.1"/>
    <property type="molecule type" value="Genomic_DNA"/>
</dbReference>
<evidence type="ECO:0000313" key="1">
    <source>
        <dbReference type="EMBL" id="KAK2722902.1"/>
    </source>
</evidence>
<organism evidence="1 2">
    <name type="scientific">Artemia franciscana</name>
    <name type="common">Brine shrimp</name>
    <name type="synonym">Artemia sanfranciscana</name>
    <dbReference type="NCBI Taxonomy" id="6661"/>
    <lineage>
        <taxon>Eukaryota</taxon>
        <taxon>Metazoa</taxon>
        <taxon>Ecdysozoa</taxon>
        <taxon>Arthropoda</taxon>
        <taxon>Crustacea</taxon>
        <taxon>Branchiopoda</taxon>
        <taxon>Anostraca</taxon>
        <taxon>Artemiidae</taxon>
        <taxon>Artemia</taxon>
    </lineage>
</organism>
<dbReference type="Proteomes" id="UP001187531">
    <property type="component" value="Unassembled WGS sequence"/>
</dbReference>
<keyword evidence="2" id="KW-1185">Reference proteome</keyword>
<gene>
    <name evidence="1" type="ORF">QYM36_003184</name>
</gene>
<dbReference type="AlphaFoldDB" id="A0AA88IJK6"/>
<comment type="caution">
    <text evidence="1">The sequence shown here is derived from an EMBL/GenBank/DDBJ whole genome shotgun (WGS) entry which is preliminary data.</text>
</comment>
<accession>A0AA88IJK6</accession>
<evidence type="ECO:0000313" key="2">
    <source>
        <dbReference type="Proteomes" id="UP001187531"/>
    </source>
</evidence>
<protein>
    <submittedName>
        <fullName evidence="1">Uncharacterized protein</fullName>
    </submittedName>
</protein>
<reference evidence="1" key="1">
    <citation type="submission" date="2023-07" db="EMBL/GenBank/DDBJ databases">
        <title>Chromosome-level genome assembly of Artemia franciscana.</title>
        <authorList>
            <person name="Jo E."/>
        </authorList>
    </citation>
    <scope>NUCLEOTIDE SEQUENCE</scope>
    <source>
        <tissue evidence="1">Whole body</tissue>
    </source>
</reference>